<dbReference type="PROSITE" id="PS51471">
    <property type="entry name" value="FE2OG_OXY"/>
    <property type="match status" value="1"/>
</dbReference>
<dbReference type="InterPro" id="IPR027443">
    <property type="entry name" value="IPNS-like_sf"/>
</dbReference>
<dbReference type="OrthoDB" id="288590at2759"/>
<dbReference type="GO" id="GO:0051213">
    <property type="term" value="F:dioxygenase activity"/>
    <property type="evidence" value="ECO:0007669"/>
    <property type="project" value="UniProtKB-KW"/>
</dbReference>
<protein>
    <submittedName>
        <fullName evidence="10 11">Protein DMR6-LIKE OXYGENASE 1-like</fullName>
    </submittedName>
</protein>
<evidence type="ECO:0000256" key="2">
    <source>
        <dbReference type="ARBA" id="ARBA00008056"/>
    </source>
</evidence>
<evidence type="ECO:0000313" key="11">
    <source>
        <dbReference type="RefSeq" id="XP_008783540.1"/>
    </source>
</evidence>
<evidence type="ECO:0000256" key="7">
    <source>
        <dbReference type="RuleBase" id="RU003682"/>
    </source>
</evidence>
<comment type="similarity">
    <text evidence="2 7">Belongs to the iron/ascorbate-dependent oxidoreductase family.</text>
</comment>
<dbReference type="GO" id="GO:0046872">
    <property type="term" value="F:metal ion binding"/>
    <property type="evidence" value="ECO:0007669"/>
    <property type="project" value="UniProtKB-KW"/>
</dbReference>
<dbReference type="PANTHER" id="PTHR47991">
    <property type="entry name" value="OXOGLUTARATE/IRON-DEPENDENT DIOXYGENASE"/>
    <property type="match status" value="1"/>
</dbReference>
<dbReference type="KEGG" id="pda:103702760"/>
<dbReference type="RefSeq" id="XP_008783540.1">
    <property type="nucleotide sequence ID" value="XM_008785318.4"/>
</dbReference>
<proteinExistence type="inferred from homology"/>
<feature type="domain" description="Fe2OG dioxygenase" evidence="8">
    <location>
        <begin position="203"/>
        <end position="302"/>
    </location>
</feature>
<keyword evidence="6 7" id="KW-0408">Iron</keyword>
<evidence type="ECO:0000256" key="6">
    <source>
        <dbReference type="ARBA" id="ARBA00023004"/>
    </source>
</evidence>
<gene>
    <name evidence="10 11" type="primary">LOC103702760</name>
</gene>
<dbReference type="InterPro" id="IPR050295">
    <property type="entry name" value="Plant_2OG-oxidoreductases"/>
</dbReference>
<dbReference type="FunFam" id="2.60.120.330:FF:000007">
    <property type="entry name" value="Protein DMR6-like oxygenase 2"/>
    <property type="match status" value="1"/>
</dbReference>
<keyword evidence="4" id="KW-0223">Dioxygenase</keyword>
<accession>A0A8B7BQY4</accession>
<keyword evidence="3 7" id="KW-0479">Metal-binding</keyword>
<dbReference type="RefSeq" id="XP_008783539.1">
    <property type="nucleotide sequence ID" value="XM_008785317.4"/>
</dbReference>
<evidence type="ECO:0000259" key="8">
    <source>
        <dbReference type="PROSITE" id="PS51471"/>
    </source>
</evidence>
<dbReference type="Pfam" id="PF03171">
    <property type="entry name" value="2OG-FeII_Oxy"/>
    <property type="match status" value="1"/>
</dbReference>
<dbReference type="InterPro" id="IPR005123">
    <property type="entry name" value="Oxoglu/Fe-dep_dioxygenase_dom"/>
</dbReference>
<dbReference type="Gene3D" id="2.60.120.330">
    <property type="entry name" value="B-lactam Antibiotic, Isopenicillin N Synthase, Chain"/>
    <property type="match status" value="1"/>
</dbReference>
<organism evidence="9 10">
    <name type="scientific">Phoenix dactylifera</name>
    <name type="common">Date palm</name>
    <dbReference type="NCBI Taxonomy" id="42345"/>
    <lineage>
        <taxon>Eukaryota</taxon>
        <taxon>Viridiplantae</taxon>
        <taxon>Streptophyta</taxon>
        <taxon>Embryophyta</taxon>
        <taxon>Tracheophyta</taxon>
        <taxon>Spermatophyta</taxon>
        <taxon>Magnoliopsida</taxon>
        <taxon>Liliopsida</taxon>
        <taxon>Arecaceae</taxon>
        <taxon>Coryphoideae</taxon>
        <taxon>Phoeniceae</taxon>
        <taxon>Phoenix</taxon>
    </lineage>
</organism>
<sequence>MSSPMATTVPTKVLLSDLVSSFVEYVPSNYIRPASDRPDLLNVETSDTTIPIVDLQGLAGTNRSRVVEEIGIACENDGFFQVTNHGIPKDVIEGMLRVAKEFFHLPESERLKSYSDDPAKTTRLSTSFNVKTEKASSWRDYLRLHCYPLENFVDEWPCNPPCFRQVVAEYCKNARELVLRLLEAISESLELEGDYMVKALGKQAQHMAINYYPPCPQPELTYGLPGHKDPNAITILLQDGVPGLQVLRKGKWVTVNPDPDTLVINIGDMIQVLSNDRFKSVLHRVVVSKTSERISVPTFYCPSPDALIKPAEVVVEKGHPPIYRSFTYAEYYEKFWNQGLQSASWLDVFKAT</sequence>
<name>A0A8B7BQY4_PHODC</name>
<evidence type="ECO:0000256" key="5">
    <source>
        <dbReference type="ARBA" id="ARBA00023002"/>
    </source>
</evidence>
<dbReference type="InterPro" id="IPR044861">
    <property type="entry name" value="IPNS-like_FE2OG_OXY"/>
</dbReference>
<reference evidence="10 11" key="2">
    <citation type="submission" date="2025-04" db="UniProtKB">
        <authorList>
            <consortium name="RefSeq"/>
        </authorList>
    </citation>
    <scope>IDENTIFICATION</scope>
    <source>
        <tissue evidence="10 11">Young leaves</tissue>
    </source>
</reference>
<dbReference type="GeneID" id="103702760"/>
<dbReference type="AlphaFoldDB" id="A0A8B7BQY4"/>
<dbReference type="InterPro" id="IPR026992">
    <property type="entry name" value="DIOX_N"/>
</dbReference>
<reference evidence="9" key="1">
    <citation type="journal article" date="2019" name="Nat. Commun.">
        <title>Genome-wide association mapping of date palm fruit traits.</title>
        <authorList>
            <person name="Hazzouri K.M."/>
            <person name="Gros-Balthazard M."/>
            <person name="Flowers J.M."/>
            <person name="Copetti D."/>
            <person name="Lemansour A."/>
            <person name="Lebrun M."/>
            <person name="Masmoudi K."/>
            <person name="Ferrand S."/>
            <person name="Dhar M.I."/>
            <person name="Fresquez Z.A."/>
            <person name="Rosas U."/>
            <person name="Zhang J."/>
            <person name="Talag J."/>
            <person name="Lee S."/>
            <person name="Kudrna D."/>
            <person name="Powell R.F."/>
            <person name="Leitch I.J."/>
            <person name="Krueger R.R."/>
            <person name="Wing R.A."/>
            <person name="Amiri K.M.A."/>
            <person name="Purugganan M.D."/>
        </authorList>
    </citation>
    <scope>NUCLEOTIDE SEQUENCE [LARGE SCALE GENOMIC DNA]</scope>
    <source>
        <strain evidence="9">cv. Khalas</strain>
    </source>
</reference>
<dbReference type="Pfam" id="PF14226">
    <property type="entry name" value="DIOX_N"/>
    <property type="match status" value="1"/>
</dbReference>
<dbReference type="GO" id="GO:0002229">
    <property type="term" value="P:defense response to oomycetes"/>
    <property type="evidence" value="ECO:0007669"/>
    <property type="project" value="UniProtKB-ARBA"/>
</dbReference>
<comment type="cofactor">
    <cofactor evidence="1">
        <name>L-ascorbate</name>
        <dbReference type="ChEBI" id="CHEBI:38290"/>
    </cofactor>
</comment>
<evidence type="ECO:0000256" key="3">
    <source>
        <dbReference type="ARBA" id="ARBA00022723"/>
    </source>
</evidence>
<evidence type="ECO:0000256" key="1">
    <source>
        <dbReference type="ARBA" id="ARBA00001961"/>
    </source>
</evidence>
<keyword evidence="5 7" id="KW-0560">Oxidoreductase</keyword>
<keyword evidence="9" id="KW-1185">Reference proteome</keyword>
<evidence type="ECO:0000313" key="10">
    <source>
        <dbReference type="RefSeq" id="XP_008783539.1"/>
    </source>
</evidence>
<evidence type="ECO:0000256" key="4">
    <source>
        <dbReference type="ARBA" id="ARBA00022964"/>
    </source>
</evidence>
<dbReference type="SUPFAM" id="SSF51197">
    <property type="entry name" value="Clavaminate synthase-like"/>
    <property type="match status" value="1"/>
</dbReference>
<evidence type="ECO:0000313" key="9">
    <source>
        <dbReference type="Proteomes" id="UP000228380"/>
    </source>
</evidence>
<dbReference type="Proteomes" id="UP000228380">
    <property type="component" value="Chromosome 5"/>
</dbReference>